<reference evidence="2" key="1">
    <citation type="journal article" date="2019" name="Int. J. Syst. Evol. Microbiol.">
        <title>The Global Catalogue of Microorganisms (GCM) 10K type strain sequencing project: providing services to taxonomists for standard genome sequencing and annotation.</title>
        <authorList>
            <consortium name="The Broad Institute Genomics Platform"/>
            <consortium name="The Broad Institute Genome Sequencing Center for Infectious Disease"/>
            <person name="Wu L."/>
            <person name="Ma J."/>
        </authorList>
    </citation>
    <scope>NUCLEOTIDE SEQUENCE [LARGE SCALE GENOMIC DNA]</scope>
    <source>
        <strain evidence="2">JCM 17458</strain>
    </source>
</reference>
<accession>A0ABP8EIF4</accession>
<proteinExistence type="predicted"/>
<name>A0ABP8EIF4_9MICO</name>
<dbReference type="Gene3D" id="3.30.70.1060">
    <property type="entry name" value="Dimeric alpha+beta barrel"/>
    <property type="match status" value="1"/>
</dbReference>
<organism evidence="1 2">
    <name type="scientific">Brevibacterium daeguense</name>
    <dbReference type="NCBI Taxonomy" id="909936"/>
    <lineage>
        <taxon>Bacteria</taxon>
        <taxon>Bacillati</taxon>
        <taxon>Actinomycetota</taxon>
        <taxon>Actinomycetes</taxon>
        <taxon>Micrococcales</taxon>
        <taxon>Brevibacteriaceae</taxon>
        <taxon>Brevibacterium</taxon>
    </lineage>
</organism>
<sequence>MTGPRARLVARLQREMCTMPMFVTIGYGDQDGYDRTAPEVRDRAHAHDDSLRAAGVRMGIAGHPVQVRNHDDSGAERTAGPFMQSSLPVAGFALIEAASLEDAIAMVSATPCAVAQGVVEVWPLQEASAGG</sequence>
<dbReference type="EMBL" id="BAABAZ010000004">
    <property type="protein sequence ID" value="GAA4283718.1"/>
    <property type="molecule type" value="Genomic_DNA"/>
</dbReference>
<evidence type="ECO:0000313" key="1">
    <source>
        <dbReference type="EMBL" id="GAA4283718.1"/>
    </source>
</evidence>
<evidence type="ECO:0000313" key="2">
    <source>
        <dbReference type="Proteomes" id="UP001501586"/>
    </source>
</evidence>
<gene>
    <name evidence="1" type="ORF">GCM10022261_12490</name>
</gene>
<comment type="caution">
    <text evidence="1">The sequence shown here is derived from an EMBL/GenBank/DDBJ whole genome shotgun (WGS) entry which is preliminary data.</text>
</comment>
<dbReference type="Proteomes" id="UP001501586">
    <property type="component" value="Unassembled WGS sequence"/>
</dbReference>
<dbReference type="SUPFAM" id="SSF54909">
    <property type="entry name" value="Dimeric alpha+beta barrel"/>
    <property type="match status" value="1"/>
</dbReference>
<dbReference type="InterPro" id="IPR011008">
    <property type="entry name" value="Dimeric_a/b-barrel"/>
</dbReference>
<protein>
    <submittedName>
        <fullName evidence="1">YciI family protein</fullName>
    </submittedName>
</protein>
<keyword evidence="2" id="KW-1185">Reference proteome</keyword>